<feature type="compositionally biased region" description="Basic and acidic residues" evidence="1">
    <location>
        <begin position="32"/>
        <end position="41"/>
    </location>
</feature>
<proteinExistence type="predicted"/>
<name>H2Y981_CIOSA</name>
<accession>H2Y981</accession>
<sequence>MKKGLVGNKRPRVGQPTRPGQPTDFIALGPKQKQEHYRPHANDNGAHGTKYFSIPPTKKIKVHTPESSHFHPISAHSRILAETQSRMSPTIPEPTGACMDCPPTELVKQVMAHVDYPG</sequence>
<dbReference type="HOGENOM" id="CLU_2078261_0_0_1"/>
<feature type="region of interest" description="Disordered" evidence="1">
    <location>
        <begin position="1"/>
        <end position="53"/>
    </location>
</feature>
<evidence type="ECO:0000256" key="1">
    <source>
        <dbReference type="SAM" id="MobiDB-lite"/>
    </source>
</evidence>
<dbReference type="Proteomes" id="UP000007875">
    <property type="component" value="Unassembled WGS sequence"/>
</dbReference>
<evidence type="ECO:0000313" key="2">
    <source>
        <dbReference type="Ensembl" id="ENSCSAVP00000001879.1"/>
    </source>
</evidence>
<keyword evidence="3" id="KW-1185">Reference proteome</keyword>
<dbReference type="Ensembl" id="ENSCSAVT00000001912.1">
    <property type="protein sequence ID" value="ENSCSAVP00000001879.1"/>
    <property type="gene ID" value="ENSCSAVG00000001101.1"/>
</dbReference>
<protein>
    <submittedName>
        <fullName evidence="2">Uncharacterized protein</fullName>
    </submittedName>
</protein>
<reference evidence="2" key="2">
    <citation type="submission" date="2025-08" db="UniProtKB">
        <authorList>
            <consortium name="Ensembl"/>
        </authorList>
    </citation>
    <scope>IDENTIFICATION</scope>
</reference>
<organism evidence="2 3">
    <name type="scientific">Ciona savignyi</name>
    <name type="common">Pacific transparent sea squirt</name>
    <dbReference type="NCBI Taxonomy" id="51511"/>
    <lineage>
        <taxon>Eukaryota</taxon>
        <taxon>Metazoa</taxon>
        <taxon>Chordata</taxon>
        <taxon>Tunicata</taxon>
        <taxon>Ascidiacea</taxon>
        <taxon>Phlebobranchia</taxon>
        <taxon>Cionidae</taxon>
        <taxon>Ciona</taxon>
    </lineage>
</organism>
<evidence type="ECO:0000313" key="3">
    <source>
        <dbReference type="Proteomes" id="UP000007875"/>
    </source>
</evidence>
<reference evidence="2" key="3">
    <citation type="submission" date="2025-09" db="UniProtKB">
        <authorList>
            <consortium name="Ensembl"/>
        </authorList>
    </citation>
    <scope>IDENTIFICATION</scope>
</reference>
<dbReference type="InParanoid" id="H2Y981"/>
<dbReference type="AlphaFoldDB" id="H2Y981"/>
<reference evidence="3" key="1">
    <citation type="submission" date="2003-08" db="EMBL/GenBank/DDBJ databases">
        <authorList>
            <person name="Birren B."/>
            <person name="Nusbaum C."/>
            <person name="Abebe A."/>
            <person name="Abouelleil A."/>
            <person name="Adekoya E."/>
            <person name="Ait-zahra M."/>
            <person name="Allen N."/>
            <person name="Allen T."/>
            <person name="An P."/>
            <person name="Anderson M."/>
            <person name="Anderson S."/>
            <person name="Arachchi H."/>
            <person name="Armbruster J."/>
            <person name="Bachantsang P."/>
            <person name="Baldwin J."/>
            <person name="Barry A."/>
            <person name="Bayul T."/>
            <person name="Blitshsteyn B."/>
            <person name="Bloom T."/>
            <person name="Blye J."/>
            <person name="Boguslavskiy L."/>
            <person name="Borowsky M."/>
            <person name="Boukhgalter B."/>
            <person name="Brunache A."/>
            <person name="Butler J."/>
            <person name="Calixte N."/>
            <person name="Calvo S."/>
            <person name="Camarata J."/>
            <person name="Campo K."/>
            <person name="Chang J."/>
            <person name="Cheshatsang Y."/>
            <person name="Citroen M."/>
            <person name="Collymore A."/>
            <person name="Considine T."/>
            <person name="Cook A."/>
            <person name="Cooke P."/>
            <person name="Corum B."/>
            <person name="Cuomo C."/>
            <person name="David R."/>
            <person name="Dawoe T."/>
            <person name="Degray S."/>
            <person name="Dodge S."/>
            <person name="Dooley K."/>
            <person name="Dorje P."/>
            <person name="Dorjee K."/>
            <person name="Dorris L."/>
            <person name="Duffey N."/>
            <person name="Dupes A."/>
            <person name="Elkins T."/>
            <person name="Engels R."/>
            <person name="Erickson J."/>
            <person name="Farina A."/>
            <person name="Faro S."/>
            <person name="Ferreira P."/>
            <person name="Fischer H."/>
            <person name="Fitzgerald M."/>
            <person name="Foley K."/>
            <person name="Gage D."/>
            <person name="Galagan J."/>
            <person name="Gearin G."/>
            <person name="Gnerre S."/>
            <person name="Gnirke A."/>
            <person name="Goyette A."/>
            <person name="Graham J."/>
            <person name="Grandbois E."/>
            <person name="Gyaltsen K."/>
            <person name="Hafez N."/>
            <person name="Hagopian D."/>
            <person name="Hagos B."/>
            <person name="Hall J."/>
            <person name="Hatcher B."/>
            <person name="Heller A."/>
            <person name="Higgins H."/>
            <person name="Honan T."/>
            <person name="Horn A."/>
            <person name="Houde N."/>
            <person name="Hughes L."/>
            <person name="Hulme W."/>
            <person name="Husby E."/>
            <person name="Iliev I."/>
            <person name="Jaffe D."/>
            <person name="Jones C."/>
            <person name="Kamal M."/>
            <person name="Kamat A."/>
            <person name="Kamvysselis M."/>
            <person name="Karlsson E."/>
            <person name="Kells C."/>
            <person name="Kieu A."/>
            <person name="Kisner P."/>
            <person name="Kodira C."/>
            <person name="Kulbokas E."/>
            <person name="Labutti K."/>
            <person name="Lama D."/>
            <person name="Landers T."/>
            <person name="Leger J."/>
            <person name="Levine S."/>
            <person name="Lewis D."/>
            <person name="Lewis T."/>
            <person name="Lindblad-toh K."/>
            <person name="Liu X."/>
            <person name="Lokyitsang T."/>
            <person name="Lokyitsang Y."/>
            <person name="Lucien O."/>
            <person name="Lui A."/>
            <person name="Ma L.J."/>
            <person name="Mabbitt R."/>
            <person name="Macdonald J."/>
            <person name="Maclean C."/>
            <person name="Major J."/>
            <person name="Manning J."/>
            <person name="Marabella R."/>
            <person name="Maru K."/>
            <person name="Matthews C."/>
            <person name="Mauceli E."/>
            <person name="Mccarthy M."/>
            <person name="Mcdonough S."/>
            <person name="Mcghee T."/>
            <person name="Meldrim J."/>
            <person name="Meneus L."/>
            <person name="Mesirov J."/>
            <person name="Mihalev A."/>
            <person name="Mihova T."/>
            <person name="Mikkelsen T."/>
            <person name="Mlenga V."/>
            <person name="Moru K."/>
            <person name="Mozes J."/>
            <person name="Mulrain L."/>
            <person name="Munson G."/>
            <person name="Naylor J."/>
            <person name="Newes C."/>
            <person name="Nguyen C."/>
            <person name="Nguyen N."/>
            <person name="Nguyen T."/>
            <person name="Nicol R."/>
            <person name="Nielsen C."/>
            <person name="Nizzari M."/>
            <person name="Norbu C."/>
            <person name="Norbu N."/>
            <person name="O'donnell P."/>
            <person name="Okoawo O."/>
            <person name="O'leary S."/>
            <person name="Omotosho B."/>
            <person name="O'neill K."/>
            <person name="Osman S."/>
            <person name="Parker S."/>
            <person name="Perrin D."/>
            <person name="Phunkhang P."/>
            <person name="Piqani B."/>
            <person name="Purcell S."/>
            <person name="Rachupka T."/>
            <person name="Ramasamy U."/>
            <person name="Rameau R."/>
            <person name="Ray V."/>
            <person name="Raymond C."/>
            <person name="Retta R."/>
            <person name="Richardson S."/>
            <person name="Rise C."/>
            <person name="Rodriguez J."/>
            <person name="Rogers J."/>
            <person name="Rogov P."/>
            <person name="Rutman M."/>
            <person name="Schupbach R."/>
            <person name="Seaman C."/>
            <person name="Settipalli S."/>
            <person name="Sharpe T."/>
            <person name="Sheridan J."/>
            <person name="Sherpa N."/>
            <person name="Shi J."/>
            <person name="Smirnov S."/>
            <person name="Smith C."/>
            <person name="Sougnez C."/>
            <person name="Spencer B."/>
            <person name="Stalker J."/>
            <person name="Stange-thomann N."/>
            <person name="Stavropoulos S."/>
            <person name="Stetson K."/>
            <person name="Stone C."/>
            <person name="Stone S."/>
            <person name="Stubbs M."/>
            <person name="Talamas J."/>
            <person name="Tchuinga P."/>
            <person name="Tenzing P."/>
            <person name="Tesfaye S."/>
            <person name="Theodore J."/>
            <person name="Thoulutsang Y."/>
            <person name="Topham K."/>
            <person name="Towey S."/>
            <person name="Tsamla T."/>
            <person name="Tsomo N."/>
            <person name="Vallee D."/>
            <person name="Vassiliev H."/>
            <person name="Venkataraman V."/>
            <person name="Vinson J."/>
            <person name="Vo A."/>
            <person name="Wade C."/>
            <person name="Wang S."/>
            <person name="Wangchuk T."/>
            <person name="Wangdi T."/>
            <person name="Whittaker C."/>
            <person name="Wilkinson J."/>
            <person name="Wu Y."/>
            <person name="Wyman D."/>
            <person name="Yadav S."/>
            <person name="Yang S."/>
            <person name="Yang X."/>
            <person name="Yeager S."/>
            <person name="Yee E."/>
            <person name="Young G."/>
            <person name="Zainoun J."/>
            <person name="Zembeck L."/>
            <person name="Zimmer A."/>
            <person name="Zody M."/>
            <person name="Lander E."/>
        </authorList>
    </citation>
    <scope>NUCLEOTIDE SEQUENCE [LARGE SCALE GENOMIC DNA]</scope>
</reference>